<name>A0A385YVA1_9BACL</name>
<evidence type="ECO:0000313" key="2">
    <source>
        <dbReference type="EMBL" id="AYC29618.1"/>
    </source>
</evidence>
<evidence type="ECO:0000313" key="3">
    <source>
        <dbReference type="Proteomes" id="UP000265725"/>
    </source>
</evidence>
<organism evidence="2 3">
    <name type="scientific">Paenisporosarcina cavernae</name>
    <dbReference type="NCBI Taxonomy" id="2320858"/>
    <lineage>
        <taxon>Bacteria</taxon>
        <taxon>Bacillati</taxon>
        <taxon>Bacillota</taxon>
        <taxon>Bacilli</taxon>
        <taxon>Bacillales</taxon>
        <taxon>Caryophanaceae</taxon>
        <taxon>Paenisporosarcina</taxon>
    </lineage>
</organism>
<sequence>MEGLIFVIIAAIIGIVSNAKKGESSTSKTKPFANKPLSKNTVSDLEDYVKDFYEDTFGESKSQVNKPSPVKEKKVQPSEVGRKERSQEARTERRGRLSLHQESETKSPTVKPKNSIIPSTKEEIIQGIIFSEILSKPKSKRS</sequence>
<dbReference type="KEGG" id="paek:D3873_06855"/>
<protein>
    <submittedName>
        <fullName evidence="2">Uncharacterized protein</fullName>
    </submittedName>
</protein>
<dbReference type="AlphaFoldDB" id="A0A385YVA1"/>
<dbReference type="OrthoDB" id="2454451at2"/>
<feature type="region of interest" description="Disordered" evidence="1">
    <location>
        <begin position="58"/>
        <end position="118"/>
    </location>
</feature>
<dbReference type="Proteomes" id="UP000265725">
    <property type="component" value="Chromosome"/>
</dbReference>
<keyword evidence="3" id="KW-1185">Reference proteome</keyword>
<reference evidence="3" key="1">
    <citation type="submission" date="2018-09" db="EMBL/GenBank/DDBJ databases">
        <authorList>
            <person name="Zhu H."/>
        </authorList>
    </citation>
    <scope>NUCLEOTIDE SEQUENCE [LARGE SCALE GENOMIC DNA]</scope>
    <source>
        <strain evidence="3">K2R23-3</strain>
    </source>
</reference>
<feature type="compositionally biased region" description="Basic and acidic residues" evidence="1">
    <location>
        <begin position="69"/>
        <end position="105"/>
    </location>
</feature>
<evidence type="ECO:0000256" key="1">
    <source>
        <dbReference type="SAM" id="MobiDB-lite"/>
    </source>
</evidence>
<gene>
    <name evidence="2" type="ORF">D3873_06855</name>
</gene>
<dbReference type="RefSeq" id="WP_119883357.1">
    <property type="nucleotide sequence ID" value="NZ_CP032418.1"/>
</dbReference>
<proteinExistence type="predicted"/>
<dbReference type="EMBL" id="CP032418">
    <property type="protein sequence ID" value="AYC29618.1"/>
    <property type="molecule type" value="Genomic_DNA"/>
</dbReference>
<feature type="region of interest" description="Disordered" evidence="1">
    <location>
        <begin position="19"/>
        <end position="38"/>
    </location>
</feature>
<accession>A0A385YVA1</accession>